<protein>
    <recommendedName>
        <fullName evidence="2">PIN domain-containing protein</fullName>
    </recommendedName>
</protein>
<name>M0D425_9EURY</name>
<comment type="caution">
    <text evidence="3">The sequence shown here is derived from an EMBL/GenBank/DDBJ whole genome shotgun (WGS) entry which is preliminary data.</text>
</comment>
<evidence type="ECO:0000313" key="3">
    <source>
        <dbReference type="EMBL" id="ELZ30281.1"/>
    </source>
</evidence>
<dbReference type="AlphaFoldDB" id="M0D425"/>
<gene>
    <name evidence="3" type="ORF">C475_01062</name>
</gene>
<dbReference type="EMBL" id="AOIU01000004">
    <property type="protein sequence ID" value="ELZ30281.1"/>
    <property type="molecule type" value="Genomic_DNA"/>
</dbReference>
<feature type="domain" description="PIN" evidence="2">
    <location>
        <begin position="3"/>
        <end position="132"/>
    </location>
</feature>
<dbReference type="GO" id="GO:0004521">
    <property type="term" value="F:RNA endonuclease activity"/>
    <property type="evidence" value="ECO:0007669"/>
    <property type="project" value="InterPro"/>
</dbReference>
<dbReference type="OrthoDB" id="198094at2157"/>
<organism evidence="3 4">
    <name type="scientific">Halosimplex carlsbadense 2-9-1</name>
    <dbReference type="NCBI Taxonomy" id="797114"/>
    <lineage>
        <taxon>Archaea</taxon>
        <taxon>Methanobacteriati</taxon>
        <taxon>Methanobacteriota</taxon>
        <taxon>Stenosarchaea group</taxon>
        <taxon>Halobacteria</taxon>
        <taxon>Halobacteriales</taxon>
        <taxon>Haloarculaceae</taxon>
        <taxon>Halosimplex</taxon>
    </lineage>
</organism>
<dbReference type="Gene3D" id="3.40.50.1010">
    <property type="entry name" value="5'-nuclease"/>
    <property type="match status" value="1"/>
</dbReference>
<keyword evidence="4" id="KW-1185">Reference proteome</keyword>
<dbReference type="Pfam" id="PF01850">
    <property type="entry name" value="PIN"/>
    <property type="match status" value="1"/>
</dbReference>
<accession>M0D425</accession>
<evidence type="ECO:0000313" key="4">
    <source>
        <dbReference type="Proteomes" id="UP000011626"/>
    </source>
</evidence>
<keyword evidence="1" id="KW-0378">Hydrolase</keyword>
<reference evidence="3 4" key="1">
    <citation type="journal article" date="2014" name="PLoS Genet.">
        <title>Phylogenetically driven sequencing of extremely halophilic archaea reveals strategies for static and dynamic osmo-response.</title>
        <authorList>
            <person name="Becker E.A."/>
            <person name="Seitzer P.M."/>
            <person name="Tritt A."/>
            <person name="Larsen D."/>
            <person name="Krusor M."/>
            <person name="Yao A.I."/>
            <person name="Wu D."/>
            <person name="Madern D."/>
            <person name="Eisen J.A."/>
            <person name="Darling A.E."/>
            <person name="Facciotti M.T."/>
        </authorList>
    </citation>
    <scope>NUCLEOTIDE SEQUENCE [LARGE SCALE GENOMIC DNA]</scope>
    <source>
        <strain evidence="3 4">2-9-1</strain>
    </source>
</reference>
<dbReference type="InterPro" id="IPR023827">
    <property type="entry name" value="Peptidase_S8_Asp-AS"/>
</dbReference>
<dbReference type="STRING" id="797114.C475_01062"/>
<dbReference type="PATRIC" id="fig|797114.5.peg.210"/>
<dbReference type="RefSeq" id="WP_006881866.1">
    <property type="nucleotide sequence ID" value="NZ_AOIU01000004.1"/>
</dbReference>
<dbReference type="GO" id="GO:0016787">
    <property type="term" value="F:hydrolase activity"/>
    <property type="evidence" value="ECO:0007669"/>
    <property type="project" value="UniProtKB-KW"/>
</dbReference>
<dbReference type="Proteomes" id="UP000011626">
    <property type="component" value="Unassembled WGS sequence"/>
</dbReference>
<dbReference type="InterPro" id="IPR002716">
    <property type="entry name" value="PIN_dom"/>
</dbReference>
<evidence type="ECO:0000259" key="2">
    <source>
        <dbReference type="Pfam" id="PF01850"/>
    </source>
</evidence>
<dbReference type="eggNOG" id="arCOG04502">
    <property type="taxonomic scope" value="Archaea"/>
</dbReference>
<proteinExistence type="predicted"/>
<dbReference type="InterPro" id="IPR039018">
    <property type="entry name" value="VapC20-like"/>
</dbReference>
<dbReference type="SUPFAM" id="SSF88723">
    <property type="entry name" value="PIN domain-like"/>
    <property type="match status" value="1"/>
</dbReference>
<dbReference type="PANTHER" id="PTHR42188">
    <property type="entry name" value="23S RRNA-SPECIFIC ENDONUCLEASE VAPC20"/>
    <property type="match status" value="1"/>
</dbReference>
<dbReference type="PANTHER" id="PTHR42188:SF1">
    <property type="entry name" value="23S RRNA-SPECIFIC ENDONUCLEASE VAPC20"/>
    <property type="match status" value="1"/>
</dbReference>
<dbReference type="GO" id="GO:0016075">
    <property type="term" value="P:rRNA catabolic process"/>
    <property type="evidence" value="ECO:0007669"/>
    <property type="project" value="TreeGrafter"/>
</dbReference>
<evidence type="ECO:0000256" key="1">
    <source>
        <dbReference type="ARBA" id="ARBA00022801"/>
    </source>
</evidence>
<dbReference type="InterPro" id="IPR029060">
    <property type="entry name" value="PIN-like_dom_sf"/>
</dbReference>
<sequence length="144" mass="16061">MSVIVDSGVFYAHADIDATRHDAAVRAFDAVIDGDEGQPYVSDYLYDEAVTLTLSRTGSFERANRVGRRIRGATGYPNLVTLEHIDRSVFREAVDTFERFDDQGLSFTDATTIALMKKRDIDSVLSFDDDFDGIVDRIDPADLD</sequence>
<dbReference type="PROSITE" id="PS00136">
    <property type="entry name" value="SUBTILASE_ASP"/>
    <property type="match status" value="1"/>
</dbReference>